<dbReference type="OrthoDB" id="9799840at2"/>
<dbReference type="GO" id="GO:0005829">
    <property type="term" value="C:cytosol"/>
    <property type="evidence" value="ECO:0007669"/>
    <property type="project" value="TreeGrafter"/>
</dbReference>
<evidence type="ECO:0000313" key="3">
    <source>
        <dbReference type="Proteomes" id="UP000199226"/>
    </source>
</evidence>
<sequence length="154" mass="17109">MKSNILLGSLLILGLTSCVGTVSTENKQVSTERKNIMPEGYNRGLPFTPGILVDGTLYVAGFSGEDPKTGVIPEEFETEVKQALDKIGVILKEADMDYKDVVSVQVYLTDMELFERMNVVYRTYFNEPRPTRSIMGIKSLIGPARIEITVTARK</sequence>
<gene>
    <name evidence="2" type="ORF">SAMN05421813_13420</name>
</gene>
<dbReference type="EMBL" id="FNHH01000034">
    <property type="protein sequence ID" value="SDN02301.1"/>
    <property type="molecule type" value="Genomic_DNA"/>
</dbReference>
<dbReference type="Gene3D" id="3.30.1330.40">
    <property type="entry name" value="RutC-like"/>
    <property type="match status" value="1"/>
</dbReference>
<dbReference type="Pfam" id="PF01042">
    <property type="entry name" value="Ribonuc_L-PSP"/>
    <property type="match status" value="1"/>
</dbReference>
<comment type="similarity">
    <text evidence="1">Belongs to the RutC family.</text>
</comment>
<keyword evidence="3" id="KW-1185">Reference proteome</keyword>
<protein>
    <submittedName>
        <fullName evidence="2">Reactive intermediate/imine deaminase</fullName>
    </submittedName>
</protein>
<dbReference type="Proteomes" id="UP000199226">
    <property type="component" value="Unassembled WGS sequence"/>
</dbReference>
<dbReference type="STRING" id="990371.SAMN05421813_13420"/>
<evidence type="ECO:0000313" key="2">
    <source>
        <dbReference type="EMBL" id="SDN02301.1"/>
    </source>
</evidence>
<dbReference type="GO" id="GO:0019239">
    <property type="term" value="F:deaminase activity"/>
    <property type="evidence" value="ECO:0007669"/>
    <property type="project" value="TreeGrafter"/>
</dbReference>
<dbReference type="PANTHER" id="PTHR11803">
    <property type="entry name" value="2-IMINOBUTANOATE/2-IMINOPROPANOATE DEAMINASE RIDA"/>
    <property type="match status" value="1"/>
</dbReference>
<dbReference type="PROSITE" id="PS01094">
    <property type="entry name" value="UPF0076"/>
    <property type="match status" value="1"/>
</dbReference>
<dbReference type="InterPro" id="IPR019897">
    <property type="entry name" value="RidA_CS"/>
</dbReference>
<dbReference type="RefSeq" id="WP_090706763.1">
    <property type="nucleotide sequence ID" value="NZ_FNHH01000034.1"/>
</dbReference>
<reference evidence="3" key="1">
    <citation type="submission" date="2016-10" db="EMBL/GenBank/DDBJ databases">
        <authorList>
            <person name="Varghese N."/>
            <person name="Submissions S."/>
        </authorList>
    </citation>
    <scope>NUCLEOTIDE SEQUENCE [LARGE SCALE GENOMIC DNA]</scope>
    <source>
        <strain evidence="3">DSM 24536</strain>
    </source>
</reference>
<dbReference type="PANTHER" id="PTHR11803:SF39">
    <property type="entry name" value="2-IMINOBUTANOATE_2-IMINOPROPANOATE DEAMINASE"/>
    <property type="match status" value="1"/>
</dbReference>
<dbReference type="InterPro" id="IPR006175">
    <property type="entry name" value="YjgF/YER057c/UK114"/>
</dbReference>
<dbReference type="CDD" id="cd00448">
    <property type="entry name" value="YjgF_YER057c_UK114_family"/>
    <property type="match status" value="1"/>
</dbReference>
<evidence type="ECO:0000256" key="1">
    <source>
        <dbReference type="ARBA" id="ARBA00010552"/>
    </source>
</evidence>
<dbReference type="PROSITE" id="PS51257">
    <property type="entry name" value="PROKAR_LIPOPROTEIN"/>
    <property type="match status" value="1"/>
</dbReference>
<name>A0A1G9Y0Z5_9SPHI</name>
<accession>A0A1G9Y0Z5</accession>
<proteinExistence type="inferred from homology"/>
<dbReference type="InterPro" id="IPR035959">
    <property type="entry name" value="RutC-like_sf"/>
</dbReference>
<organism evidence="2 3">
    <name type="scientific">Daejeonella rubra</name>
    <dbReference type="NCBI Taxonomy" id="990371"/>
    <lineage>
        <taxon>Bacteria</taxon>
        <taxon>Pseudomonadati</taxon>
        <taxon>Bacteroidota</taxon>
        <taxon>Sphingobacteriia</taxon>
        <taxon>Sphingobacteriales</taxon>
        <taxon>Sphingobacteriaceae</taxon>
        <taxon>Daejeonella</taxon>
    </lineage>
</organism>
<dbReference type="SUPFAM" id="SSF55298">
    <property type="entry name" value="YjgF-like"/>
    <property type="match status" value="1"/>
</dbReference>
<dbReference type="AlphaFoldDB" id="A0A1G9Y0Z5"/>